<name>A0A1C0TTE0_9GAMM</name>
<dbReference type="AlphaFoldDB" id="A0A1C0TTE0"/>
<evidence type="ECO:0000313" key="2">
    <source>
        <dbReference type="Proteomes" id="UP000093366"/>
    </source>
</evidence>
<dbReference type="EMBL" id="MAUJ01000001">
    <property type="protein sequence ID" value="OCQ22598.1"/>
    <property type="molecule type" value="Genomic_DNA"/>
</dbReference>
<organism evidence="1 2">
    <name type="scientific">Pseudoalteromonas luteoviolacea</name>
    <dbReference type="NCBI Taxonomy" id="43657"/>
    <lineage>
        <taxon>Bacteria</taxon>
        <taxon>Pseudomonadati</taxon>
        <taxon>Pseudomonadota</taxon>
        <taxon>Gammaproteobacteria</taxon>
        <taxon>Alteromonadales</taxon>
        <taxon>Pseudoalteromonadaceae</taxon>
        <taxon>Pseudoalteromonas</taxon>
    </lineage>
</organism>
<comment type="caution">
    <text evidence="1">The sequence shown here is derived from an EMBL/GenBank/DDBJ whole genome shotgun (WGS) entry which is preliminary data.</text>
</comment>
<evidence type="ECO:0000313" key="1">
    <source>
        <dbReference type="EMBL" id="OCQ22598.1"/>
    </source>
</evidence>
<sequence length="87" mass="9492">MTVLAKQPLYSCRAVPVLKALFKGAGASRRPKKLVELEQRINTGVLNISNNRNANLQCAFSEGHDMQSAGYTQTTSSALKLITNIDK</sequence>
<gene>
    <name evidence="1" type="ORF">A7985_01125</name>
</gene>
<accession>A0A1C0TTE0</accession>
<dbReference type="Proteomes" id="UP000093366">
    <property type="component" value="Unassembled WGS sequence"/>
</dbReference>
<protein>
    <submittedName>
        <fullName evidence="1">Uncharacterized protein</fullName>
    </submittedName>
</protein>
<reference evidence="2" key="1">
    <citation type="submission" date="2016-07" db="EMBL/GenBank/DDBJ databases">
        <authorList>
            <person name="Florea S."/>
            <person name="Webb J.S."/>
            <person name="Jaromczyk J."/>
            <person name="Schardl C.L."/>
        </authorList>
    </citation>
    <scope>NUCLEOTIDE SEQUENCE [LARGE SCALE GENOMIC DNA]</scope>
    <source>
        <strain evidence="2">IPB1</strain>
    </source>
</reference>
<proteinExistence type="predicted"/>